<dbReference type="PANTHER" id="PTHR40763">
    <property type="entry name" value="MEMBRANE PROTEIN-RELATED"/>
    <property type="match status" value="1"/>
</dbReference>
<dbReference type="EMBL" id="CP033972">
    <property type="protein sequence ID" value="AZG48637.1"/>
    <property type="molecule type" value="Genomic_DNA"/>
</dbReference>
<reference evidence="2 3" key="1">
    <citation type="submission" date="2018-11" db="EMBL/GenBank/DDBJ databases">
        <title>Gordonia insulae sp. nov., isolated from an island soil.</title>
        <authorList>
            <person name="Kim Y.S."/>
            <person name="Kim S.B."/>
        </authorList>
    </citation>
    <scope>NUCLEOTIDE SEQUENCE [LARGE SCALE GENOMIC DNA]</scope>
    <source>
        <strain evidence="2 3">MMS17-SY073</strain>
    </source>
</reference>
<protein>
    <recommendedName>
        <fullName evidence="1">DUF1707 domain-containing protein</fullName>
    </recommendedName>
</protein>
<name>A0A3G8JU90_9ACTN</name>
<keyword evidence="3" id="KW-1185">Reference proteome</keyword>
<dbReference type="Proteomes" id="UP000271469">
    <property type="component" value="Chromosome"/>
</dbReference>
<dbReference type="InterPro" id="IPR012551">
    <property type="entry name" value="DUF1707_SHOCT-like"/>
</dbReference>
<evidence type="ECO:0000259" key="1">
    <source>
        <dbReference type="Pfam" id="PF08044"/>
    </source>
</evidence>
<dbReference type="RefSeq" id="WP_124710816.1">
    <property type="nucleotide sequence ID" value="NZ_CP033972.1"/>
</dbReference>
<sequence>MAEDHSDDHLRVGNPERERAITLLNDALSGGYLEIAEFDDRSQLIYTAKTRADLRAVLEHLPVATHLFPDSQVGYGAEPASGVPSVAPVAEFTVDWETLRRKGIWQVPANILVTGSMGTVDLDFTNATLPGPVIDLALQVSTSTVKLRLGPDHEIRYAALTKTGWSSIKDKGGPPTRPGGAVINVTGSISAMSGVTIKRA</sequence>
<dbReference type="KEGG" id="gom:D7316_05257"/>
<evidence type="ECO:0000313" key="3">
    <source>
        <dbReference type="Proteomes" id="UP000271469"/>
    </source>
</evidence>
<accession>A0A3G8JU90</accession>
<dbReference type="AlphaFoldDB" id="A0A3G8JU90"/>
<proteinExistence type="predicted"/>
<gene>
    <name evidence="2" type="ORF">D7316_05257</name>
</gene>
<feature type="domain" description="DUF1707" evidence="1">
    <location>
        <begin position="10"/>
        <end position="62"/>
    </location>
</feature>
<dbReference type="PANTHER" id="PTHR40763:SF5">
    <property type="entry name" value="MEMBRANE PROTEIN"/>
    <property type="match status" value="1"/>
</dbReference>
<organism evidence="2 3">
    <name type="scientific">Gordonia insulae</name>
    <dbReference type="NCBI Taxonomy" id="2420509"/>
    <lineage>
        <taxon>Bacteria</taxon>
        <taxon>Bacillati</taxon>
        <taxon>Actinomycetota</taxon>
        <taxon>Actinomycetes</taxon>
        <taxon>Mycobacteriales</taxon>
        <taxon>Gordoniaceae</taxon>
        <taxon>Gordonia</taxon>
    </lineage>
</organism>
<evidence type="ECO:0000313" key="2">
    <source>
        <dbReference type="EMBL" id="AZG48637.1"/>
    </source>
</evidence>
<dbReference type="Pfam" id="PF08044">
    <property type="entry name" value="DUF1707"/>
    <property type="match status" value="1"/>
</dbReference>
<dbReference type="OrthoDB" id="3534574at2"/>